<dbReference type="Pfam" id="PF01432">
    <property type="entry name" value="Peptidase_M3"/>
    <property type="match status" value="1"/>
</dbReference>
<proteinExistence type="inferred from homology"/>
<dbReference type="FunFam" id="3.40.390.10:FF:000009">
    <property type="entry name" value="Oligopeptidase A"/>
    <property type="match status" value="1"/>
</dbReference>
<comment type="cofactor">
    <cofactor evidence="9">
        <name>Zn(2+)</name>
        <dbReference type="ChEBI" id="CHEBI:29105"/>
    </cofactor>
    <text evidence="9">Binds 1 zinc ion.</text>
</comment>
<dbReference type="Pfam" id="PF19310">
    <property type="entry name" value="TOP_N"/>
    <property type="match status" value="1"/>
</dbReference>
<dbReference type="InterPro" id="IPR024077">
    <property type="entry name" value="Neurolysin/TOP_dom2"/>
</dbReference>
<gene>
    <name evidence="12" type="ORF">OLMES_0046</name>
</gene>
<dbReference type="Gene3D" id="1.20.1050.40">
    <property type="entry name" value="Endopeptidase. Chain P, domain 1"/>
    <property type="match status" value="1"/>
</dbReference>
<evidence type="ECO:0000256" key="6">
    <source>
        <dbReference type="ARBA" id="ARBA00023049"/>
    </source>
</evidence>
<dbReference type="InterPro" id="IPR001567">
    <property type="entry name" value="Pept_M3A_M3B_dom"/>
</dbReference>
<dbReference type="GO" id="GO:0006508">
    <property type="term" value="P:proteolysis"/>
    <property type="evidence" value="ECO:0007669"/>
    <property type="project" value="UniProtKB-KW"/>
</dbReference>
<dbReference type="Proteomes" id="UP000196027">
    <property type="component" value="Chromosome"/>
</dbReference>
<keyword evidence="2 9" id="KW-0645">Protease</keyword>
<dbReference type="GO" id="GO:0006518">
    <property type="term" value="P:peptide metabolic process"/>
    <property type="evidence" value="ECO:0007669"/>
    <property type="project" value="TreeGrafter"/>
</dbReference>
<keyword evidence="4 9" id="KW-0378">Hydrolase</keyword>
<accession>A0A1Y0I3Q4</accession>
<evidence type="ECO:0000256" key="5">
    <source>
        <dbReference type="ARBA" id="ARBA00022833"/>
    </source>
</evidence>
<dbReference type="KEGG" id="ome:OLMES_0046"/>
<evidence type="ECO:0000256" key="1">
    <source>
        <dbReference type="ARBA" id="ARBA00006040"/>
    </source>
</evidence>
<dbReference type="EC" id="3.4.24.70" evidence="8"/>
<dbReference type="SUPFAM" id="SSF55486">
    <property type="entry name" value="Metalloproteases ('zincins'), catalytic domain"/>
    <property type="match status" value="1"/>
</dbReference>
<keyword evidence="3 9" id="KW-0479">Metal-binding</keyword>
<comment type="similarity">
    <text evidence="1 9">Belongs to the peptidase M3 family.</text>
</comment>
<feature type="domain" description="Oligopeptidase A N-terminal" evidence="11">
    <location>
        <begin position="28"/>
        <end position="148"/>
    </location>
</feature>
<evidence type="ECO:0000259" key="10">
    <source>
        <dbReference type="Pfam" id="PF01432"/>
    </source>
</evidence>
<evidence type="ECO:0000256" key="7">
    <source>
        <dbReference type="ARBA" id="ARBA00024603"/>
    </source>
</evidence>
<feature type="domain" description="Peptidase M3A/M3B catalytic" evidence="10">
    <location>
        <begin position="222"/>
        <end position="676"/>
    </location>
</feature>
<dbReference type="InterPro" id="IPR045090">
    <property type="entry name" value="Pept_M3A_M3B"/>
</dbReference>
<evidence type="ECO:0000259" key="11">
    <source>
        <dbReference type="Pfam" id="PF19310"/>
    </source>
</evidence>
<dbReference type="RefSeq" id="WP_087459388.1">
    <property type="nucleotide sequence ID" value="NZ_CP021425.1"/>
</dbReference>
<dbReference type="InterPro" id="IPR045666">
    <property type="entry name" value="OpdA_N"/>
</dbReference>
<keyword evidence="13" id="KW-1185">Reference proteome</keyword>
<keyword evidence="6 9" id="KW-0482">Metalloprotease</keyword>
<dbReference type="Gene3D" id="3.40.390.10">
    <property type="entry name" value="Collagenase (Catalytic Domain)"/>
    <property type="match status" value="1"/>
</dbReference>
<dbReference type="PANTHER" id="PTHR11804">
    <property type="entry name" value="PROTEASE M3 THIMET OLIGOPEPTIDASE-RELATED"/>
    <property type="match status" value="1"/>
</dbReference>
<evidence type="ECO:0000256" key="2">
    <source>
        <dbReference type="ARBA" id="ARBA00022670"/>
    </source>
</evidence>
<evidence type="ECO:0000313" key="12">
    <source>
        <dbReference type="EMBL" id="ARU54155.1"/>
    </source>
</evidence>
<reference evidence="12 13" key="1">
    <citation type="submission" date="2017-05" db="EMBL/GenBank/DDBJ databases">
        <title>Genomic insights into alkan degradation activity of Oleiphilus messinensis.</title>
        <authorList>
            <person name="Kozyavkin S.A."/>
            <person name="Slesarev A.I."/>
            <person name="Golyshin P.N."/>
            <person name="Korzhenkov A."/>
            <person name="Golyshina O.N."/>
            <person name="Toshchakov S.V."/>
        </authorList>
    </citation>
    <scope>NUCLEOTIDE SEQUENCE [LARGE SCALE GENOMIC DNA]</scope>
    <source>
        <strain evidence="12 13">ME102</strain>
    </source>
</reference>
<dbReference type="NCBIfam" id="NF008159">
    <property type="entry name" value="PRK10911.1"/>
    <property type="match status" value="1"/>
</dbReference>
<dbReference type="PANTHER" id="PTHR11804:SF84">
    <property type="entry name" value="SACCHAROLYSIN"/>
    <property type="match status" value="1"/>
</dbReference>
<evidence type="ECO:0000256" key="9">
    <source>
        <dbReference type="RuleBase" id="RU003435"/>
    </source>
</evidence>
<organism evidence="12 13">
    <name type="scientific">Oleiphilus messinensis</name>
    <dbReference type="NCBI Taxonomy" id="141451"/>
    <lineage>
        <taxon>Bacteria</taxon>
        <taxon>Pseudomonadati</taxon>
        <taxon>Pseudomonadota</taxon>
        <taxon>Gammaproteobacteria</taxon>
        <taxon>Oceanospirillales</taxon>
        <taxon>Oleiphilaceae</taxon>
        <taxon>Oleiphilus</taxon>
    </lineage>
</organism>
<dbReference type="CDD" id="cd06456">
    <property type="entry name" value="M3A_DCP"/>
    <property type="match status" value="1"/>
</dbReference>
<evidence type="ECO:0000256" key="8">
    <source>
        <dbReference type="ARBA" id="ARBA00026100"/>
    </source>
</evidence>
<dbReference type="InterPro" id="IPR034005">
    <property type="entry name" value="M3A_DCP"/>
</dbReference>
<dbReference type="AlphaFoldDB" id="A0A1Y0I3Q4"/>
<protein>
    <recommendedName>
        <fullName evidence="8">oligopeptidase A</fullName>
        <ecNumber evidence="8">3.4.24.70</ecNumber>
    </recommendedName>
</protein>
<dbReference type="GO" id="GO:0005829">
    <property type="term" value="C:cytosol"/>
    <property type="evidence" value="ECO:0007669"/>
    <property type="project" value="UniProtKB-ARBA"/>
</dbReference>
<evidence type="ECO:0000256" key="4">
    <source>
        <dbReference type="ARBA" id="ARBA00022801"/>
    </source>
</evidence>
<dbReference type="InterPro" id="IPR024080">
    <property type="entry name" value="Neurolysin/TOP_N"/>
</dbReference>
<dbReference type="InterPro" id="IPR024079">
    <property type="entry name" value="MetalloPept_cat_dom_sf"/>
</dbReference>
<dbReference type="OrthoDB" id="9773538at2"/>
<keyword evidence="5 9" id="KW-0862">Zinc</keyword>
<dbReference type="GO" id="GO:0004222">
    <property type="term" value="F:metalloendopeptidase activity"/>
    <property type="evidence" value="ECO:0007669"/>
    <property type="project" value="UniProtKB-EC"/>
</dbReference>
<name>A0A1Y0I3Q4_9GAMM</name>
<dbReference type="GO" id="GO:0046872">
    <property type="term" value="F:metal ion binding"/>
    <property type="evidence" value="ECO:0007669"/>
    <property type="project" value="UniProtKB-UniRule"/>
</dbReference>
<dbReference type="EMBL" id="CP021425">
    <property type="protein sequence ID" value="ARU54155.1"/>
    <property type="molecule type" value="Genomic_DNA"/>
</dbReference>
<sequence>MANPLLQETLYPAFDQIKAEHIVPAIDTVLADNRAAISVLLHQQQPGWRDFVARMEALEDRLENVWSTISHLNSVMNSDEIRDAYKVCVQKVTEYSTELGQNKDLWQAYKQCRDSDEFKTLSQQQCKAIENILQDFHLSGVDLEEEKKQRFASLSQKLADLTSRFSDNVLDATQGWTLHVEDAETVPGLPESALKSAEQAAQQRDLSGLVFTLDIPSYLPMVTYCENADLRRQMYEAYNTRASECGPNAGKWDNTQIMQDILQVRAELAGLLGFANYAERSLARKMANTPAEVLDFLRELASKSKPYAEKDLQELREFAQQLDGTTELNAWDVPFYSEKLKQQRYQLSQEQLRPYFPLPRVLQGLFTCASRLFNIEIKNVAAPVPLWHEDVQFFEIHRNGEQIAAFYFDVYARSNKRGGAWMANCRTRRRLADGQIQLPVAFMVCNFSNPVDGRPALLTHDEVTTLFHEFGHGLHHMLTRMEVSEVSGINGVAWDAVELPSQFMENWCWEPEALELISGHFESGEPLPDTLLQQMLKARNFQAGLFTVRQLEFALFDFRLHSEYQVDAPVDILRLLAEVRDEVAVIVPPAFNRFPHSFSHIFAGGYAAGYYSYKWAEVLAADAFSLFEENGIFDTKTGELFRTTVLEQGGSREPMELFVEFRGRKPSVEPLLRHSGLAA</sequence>
<dbReference type="Gene3D" id="1.10.1370.10">
    <property type="entry name" value="Neurolysin, domain 3"/>
    <property type="match status" value="1"/>
</dbReference>
<evidence type="ECO:0000256" key="3">
    <source>
        <dbReference type="ARBA" id="ARBA00022723"/>
    </source>
</evidence>
<comment type="catalytic activity">
    <reaction evidence="7">
        <text>Hydrolysis of oligopeptides, with broad specificity. Gly or Ala commonly occur as P1 or P1' residues, but more distant residues are also important, as is shown by the fact that Z-Gly-Pro-Gly-|-Gly-Pro-Ala is cleaved, but not Z-(Gly)(5).</text>
        <dbReference type="EC" id="3.4.24.70"/>
    </reaction>
</comment>
<evidence type="ECO:0000313" key="13">
    <source>
        <dbReference type="Proteomes" id="UP000196027"/>
    </source>
</evidence>